<dbReference type="PANTHER" id="PTHR24393:SF136">
    <property type="entry name" value="LD28458P-RELATED"/>
    <property type="match status" value="1"/>
</dbReference>
<evidence type="ECO:0000256" key="4">
    <source>
        <dbReference type="ARBA" id="ARBA00022771"/>
    </source>
</evidence>
<evidence type="ECO:0000313" key="14">
    <source>
        <dbReference type="Proteomes" id="UP000821866"/>
    </source>
</evidence>
<keyword evidence="8" id="KW-0804">Transcription</keyword>
<accession>A0A9J6EZW8</accession>
<dbReference type="Pfam" id="PF00096">
    <property type="entry name" value="zf-C2H2"/>
    <property type="match status" value="7"/>
</dbReference>
<dbReference type="InterPro" id="IPR036236">
    <property type="entry name" value="Znf_C2H2_sf"/>
</dbReference>
<feature type="domain" description="C2H2-type" evidence="12">
    <location>
        <begin position="563"/>
        <end position="590"/>
    </location>
</feature>
<comment type="subcellular location">
    <subcellularLocation>
        <location evidence="1">Nucleus</location>
    </subcellularLocation>
</comment>
<dbReference type="FunFam" id="3.30.160.60:FF:000929">
    <property type="entry name" value="Uncharacterized protein, isoform B"/>
    <property type="match status" value="1"/>
</dbReference>
<name>A0A9J6EZW8_RHIMP</name>
<evidence type="ECO:0000256" key="7">
    <source>
        <dbReference type="ARBA" id="ARBA00023125"/>
    </source>
</evidence>
<keyword evidence="6" id="KW-0805">Transcription regulation</keyword>
<keyword evidence="14" id="KW-1185">Reference proteome</keyword>
<dbReference type="PROSITE" id="PS50157">
    <property type="entry name" value="ZINC_FINGER_C2H2_2"/>
    <property type="match status" value="8"/>
</dbReference>
<dbReference type="SMART" id="SM00355">
    <property type="entry name" value="ZnF_C2H2"/>
    <property type="match status" value="8"/>
</dbReference>
<evidence type="ECO:0000259" key="12">
    <source>
        <dbReference type="PROSITE" id="PS50157"/>
    </source>
</evidence>
<dbReference type="FunFam" id="3.30.160.60:FF:000126">
    <property type="entry name" value="Mds1 and evi1 complex locus protein"/>
    <property type="match status" value="1"/>
</dbReference>
<evidence type="ECO:0000313" key="13">
    <source>
        <dbReference type="EMBL" id="KAH8040010.1"/>
    </source>
</evidence>
<keyword evidence="2" id="KW-0479">Metal-binding</keyword>
<dbReference type="GO" id="GO:0001228">
    <property type="term" value="F:DNA-binding transcription activator activity, RNA polymerase II-specific"/>
    <property type="evidence" value="ECO:0007669"/>
    <property type="project" value="TreeGrafter"/>
</dbReference>
<reference evidence="13" key="1">
    <citation type="journal article" date="2020" name="Cell">
        <title>Large-Scale Comparative Analyses of Tick Genomes Elucidate Their Genetic Diversity and Vector Capacities.</title>
        <authorList>
            <consortium name="Tick Genome and Microbiome Consortium (TIGMIC)"/>
            <person name="Jia N."/>
            <person name="Wang J."/>
            <person name="Shi W."/>
            <person name="Du L."/>
            <person name="Sun Y."/>
            <person name="Zhan W."/>
            <person name="Jiang J.F."/>
            <person name="Wang Q."/>
            <person name="Zhang B."/>
            <person name="Ji P."/>
            <person name="Bell-Sakyi L."/>
            <person name="Cui X.M."/>
            <person name="Yuan T.T."/>
            <person name="Jiang B.G."/>
            <person name="Yang W.F."/>
            <person name="Lam T.T."/>
            <person name="Chang Q.C."/>
            <person name="Ding S.J."/>
            <person name="Wang X.J."/>
            <person name="Zhu J.G."/>
            <person name="Ruan X.D."/>
            <person name="Zhao L."/>
            <person name="Wei J.T."/>
            <person name="Ye R.Z."/>
            <person name="Que T.C."/>
            <person name="Du C.H."/>
            <person name="Zhou Y.H."/>
            <person name="Cheng J.X."/>
            <person name="Dai P.F."/>
            <person name="Guo W.B."/>
            <person name="Han X.H."/>
            <person name="Huang E.J."/>
            <person name="Li L.F."/>
            <person name="Wei W."/>
            <person name="Gao Y.C."/>
            <person name="Liu J.Z."/>
            <person name="Shao H.Z."/>
            <person name="Wang X."/>
            <person name="Wang C.C."/>
            <person name="Yang T.C."/>
            <person name="Huo Q.B."/>
            <person name="Li W."/>
            <person name="Chen H.Y."/>
            <person name="Chen S.E."/>
            <person name="Zhou L.G."/>
            <person name="Ni X.B."/>
            <person name="Tian J.H."/>
            <person name="Sheng Y."/>
            <person name="Liu T."/>
            <person name="Pan Y.S."/>
            <person name="Xia L.Y."/>
            <person name="Li J."/>
            <person name="Zhao F."/>
            <person name="Cao W.C."/>
        </authorList>
    </citation>
    <scope>NUCLEOTIDE SEQUENCE</scope>
    <source>
        <strain evidence="13">Rmic-2018</strain>
    </source>
</reference>
<dbReference type="Gene3D" id="3.30.160.60">
    <property type="entry name" value="Classic Zinc Finger"/>
    <property type="match status" value="7"/>
</dbReference>
<feature type="region of interest" description="Disordered" evidence="11">
    <location>
        <begin position="319"/>
        <end position="368"/>
    </location>
</feature>
<dbReference type="Proteomes" id="UP000821866">
    <property type="component" value="Chromosome 1"/>
</dbReference>
<dbReference type="PANTHER" id="PTHR24393">
    <property type="entry name" value="ZINC FINGER PROTEIN"/>
    <property type="match status" value="1"/>
</dbReference>
<proteinExistence type="predicted"/>
<dbReference type="VEuPathDB" id="VectorBase:LOC119163959"/>
<dbReference type="AlphaFoldDB" id="A0A9J6EZW8"/>
<feature type="domain" description="C2H2-type" evidence="12">
    <location>
        <begin position="239"/>
        <end position="266"/>
    </location>
</feature>
<dbReference type="FunFam" id="3.30.160.60:FF:000150">
    <property type="entry name" value="Mds1 and evi1 complex locus protein"/>
    <property type="match status" value="1"/>
</dbReference>
<keyword evidence="5" id="KW-0862">Zinc</keyword>
<evidence type="ECO:0000256" key="2">
    <source>
        <dbReference type="ARBA" id="ARBA00022723"/>
    </source>
</evidence>
<keyword evidence="7" id="KW-0238">DNA-binding</keyword>
<feature type="region of interest" description="Disordered" evidence="11">
    <location>
        <begin position="582"/>
        <end position="602"/>
    </location>
</feature>
<evidence type="ECO:0000256" key="5">
    <source>
        <dbReference type="ARBA" id="ARBA00022833"/>
    </source>
</evidence>
<dbReference type="FunFam" id="3.30.160.60:FF:000159">
    <property type="entry name" value="Mds1 and evi1 complex locus protein"/>
    <property type="match status" value="1"/>
</dbReference>
<evidence type="ECO:0000256" key="6">
    <source>
        <dbReference type="ARBA" id="ARBA00023015"/>
    </source>
</evidence>
<dbReference type="EMBL" id="JABSTU010000001">
    <property type="protein sequence ID" value="KAH8040010.1"/>
    <property type="molecule type" value="Genomic_DNA"/>
</dbReference>
<evidence type="ECO:0000256" key="11">
    <source>
        <dbReference type="SAM" id="MobiDB-lite"/>
    </source>
</evidence>
<gene>
    <name evidence="13" type="ORF">HPB51_009266</name>
</gene>
<sequence length="703" mass="78282">MQQQRNQVQLGANCDFFAPTIVGGKFRTVEKKKGRCCAVHTRCPAGNDAGRESPASDTPGFASVSAAAAKPGHRTGRCLGPGRPWDAEGPLLLTGARRSPCRSPKETARKDSQGNSNKHAQRFARKAQPSRGPLFEPAGVSLCRRSQRDVGRRRELRRWRCARPNTLDALGEHVTRCPAREYRCDQCPKVFSWKSNLIRHQAAHDASRRYVCDACRKVFTDPSNLQRHVRSQHLGARSHACTECGKTFATSSGLKQHTHIHSSVKPFRCEVCLKAYTQFSNLCRHKRMHATCRMQIKCHRCGQGFATVTSLSKHKRFCASRRRPAGRSSGSEEEEEPTSSSLESDVEPFSSDSEPMDQRASPKQGAVCPEPGALCAQQPAGSFPAAAEAPCDLSHKARLLHEPGADEPLDLRTRRPAAAAAVLPAAPAEPPQPMAHPRPIPPTLFFDSLYRHADKLPFPAFAPRFSFLSPLLGASLELMRAAPPPPRLPPAAKAGADGAARPKERYSCKFCGKVFPRSANLTRHLRTHTGEQPYKCKYCERSFSISSNLQRHVRNIHNKEKPFKCPLCERCFGQQTNLDRHLKKHEADGAPQPGDRSPRRDEPYFDEIRSFMGKVTQQQHQQRPSTPAVTRLVSAERVQLARRPTLAHLAPHLTQRRVQRRPARRAGAVIGSSWHSRRSTLVRTWFRIIYLSSTAVTPRAPDC</sequence>
<dbReference type="GO" id="GO:0000978">
    <property type="term" value="F:RNA polymerase II cis-regulatory region sequence-specific DNA binding"/>
    <property type="evidence" value="ECO:0007669"/>
    <property type="project" value="TreeGrafter"/>
</dbReference>
<feature type="domain" description="C2H2-type" evidence="12">
    <location>
        <begin position="182"/>
        <end position="209"/>
    </location>
</feature>
<dbReference type="InterPro" id="IPR013087">
    <property type="entry name" value="Znf_C2H2_type"/>
</dbReference>
<evidence type="ECO:0000256" key="3">
    <source>
        <dbReference type="ARBA" id="ARBA00022737"/>
    </source>
</evidence>
<feature type="compositionally biased region" description="Basic and acidic residues" evidence="11">
    <location>
        <begin position="103"/>
        <end position="112"/>
    </location>
</feature>
<keyword evidence="3" id="KW-0677">Repeat</keyword>
<evidence type="ECO:0000256" key="1">
    <source>
        <dbReference type="ARBA" id="ARBA00004123"/>
    </source>
</evidence>
<dbReference type="GO" id="GO:0008270">
    <property type="term" value="F:zinc ion binding"/>
    <property type="evidence" value="ECO:0007669"/>
    <property type="project" value="UniProtKB-KW"/>
</dbReference>
<feature type="domain" description="C2H2-type" evidence="12">
    <location>
        <begin position="506"/>
        <end position="533"/>
    </location>
</feature>
<feature type="domain" description="C2H2-type" evidence="12">
    <location>
        <begin position="210"/>
        <end position="238"/>
    </location>
</feature>
<dbReference type="SUPFAM" id="SSF57667">
    <property type="entry name" value="beta-beta-alpha zinc fingers"/>
    <property type="match status" value="4"/>
</dbReference>
<evidence type="ECO:0000256" key="10">
    <source>
        <dbReference type="PROSITE-ProRule" id="PRU00042"/>
    </source>
</evidence>
<keyword evidence="4 10" id="KW-0863">Zinc-finger</keyword>
<feature type="region of interest" description="Disordered" evidence="11">
    <location>
        <begin position="47"/>
        <end position="137"/>
    </location>
</feature>
<comment type="caution">
    <text evidence="13">The sequence shown here is derived from an EMBL/GenBank/DDBJ whole genome shotgun (WGS) entry which is preliminary data.</text>
</comment>
<feature type="domain" description="C2H2-type" evidence="12">
    <location>
        <begin position="267"/>
        <end position="294"/>
    </location>
</feature>
<protein>
    <recommendedName>
        <fullName evidence="12">C2H2-type domain-containing protein</fullName>
    </recommendedName>
</protein>
<reference evidence="13" key="2">
    <citation type="submission" date="2021-09" db="EMBL/GenBank/DDBJ databases">
        <authorList>
            <person name="Jia N."/>
            <person name="Wang J."/>
            <person name="Shi W."/>
            <person name="Du L."/>
            <person name="Sun Y."/>
            <person name="Zhan W."/>
            <person name="Jiang J."/>
            <person name="Wang Q."/>
            <person name="Zhang B."/>
            <person name="Ji P."/>
            <person name="Sakyi L.B."/>
            <person name="Cui X."/>
            <person name="Yuan T."/>
            <person name="Jiang B."/>
            <person name="Yang W."/>
            <person name="Lam T.T.-Y."/>
            <person name="Chang Q."/>
            <person name="Ding S."/>
            <person name="Wang X."/>
            <person name="Zhu J."/>
            <person name="Ruan X."/>
            <person name="Zhao L."/>
            <person name="Wei J."/>
            <person name="Que T."/>
            <person name="Du C."/>
            <person name="Cheng J."/>
            <person name="Dai P."/>
            <person name="Han X."/>
            <person name="Huang E."/>
            <person name="Gao Y."/>
            <person name="Liu J."/>
            <person name="Shao H."/>
            <person name="Ye R."/>
            <person name="Li L."/>
            <person name="Wei W."/>
            <person name="Wang X."/>
            <person name="Wang C."/>
            <person name="Huo Q."/>
            <person name="Li W."/>
            <person name="Guo W."/>
            <person name="Chen H."/>
            <person name="Chen S."/>
            <person name="Zhou L."/>
            <person name="Zhou L."/>
            <person name="Ni X."/>
            <person name="Tian J."/>
            <person name="Zhou Y."/>
            <person name="Sheng Y."/>
            <person name="Liu T."/>
            <person name="Pan Y."/>
            <person name="Xia L."/>
            <person name="Li J."/>
            <person name="Zhao F."/>
            <person name="Cao W."/>
        </authorList>
    </citation>
    <scope>NUCLEOTIDE SEQUENCE</scope>
    <source>
        <strain evidence="13">Rmic-2018</strain>
        <tissue evidence="13">Larvae</tissue>
    </source>
</reference>
<dbReference type="FunFam" id="3.30.160.60:FF:000112">
    <property type="entry name" value="Mds1 and evi1 complex locus protein"/>
    <property type="match status" value="1"/>
</dbReference>
<organism evidence="13 14">
    <name type="scientific">Rhipicephalus microplus</name>
    <name type="common">Cattle tick</name>
    <name type="synonym">Boophilus microplus</name>
    <dbReference type="NCBI Taxonomy" id="6941"/>
    <lineage>
        <taxon>Eukaryota</taxon>
        <taxon>Metazoa</taxon>
        <taxon>Ecdysozoa</taxon>
        <taxon>Arthropoda</taxon>
        <taxon>Chelicerata</taxon>
        <taxon>Arachnida</taxon>
        <taxon>Acari</taxon>
        <taxon>Parasitiformes</taxon>
        <taxon>Ixodida</taxon>
        <taxon>Ixodoidea</taxon>
        <taxon>Ixodidae</taxon>
        <taxon>Rhipicephalinae</taxon>
        <taxon>Rhipicephalus</taxon>
        <taxon>Boophilus</taxon>
    </lineage>
</organism>
<evidence type="ECO:0000256" key="8">
    <source>
        <dbReference type="ARBA" id="ARBA00023163"/>
    </source>
</evidence>
<feature type="domain" description="C2H2-type" evidence="12">
    <location>
        <begin position="534"/>
        <end position="562"/>
    </location>
</feature>
<keyword evidence="9" id="KW-0539">Nucleus</keyword>
<dbReference type="FunFam" id="3.30.160.60:FF:000003">
    <property type="entry name" value="Zinc finger protein 3 homolog"/>
    <property type="match status" value="1"/>
</dbReference>
<dbReference type="GO" id="GO:0005634">
    <property type="term" value="C:nucleus"/>
    <property type="evidence" value="ECO:0007669"/>
    <property type="project" value="UniProtKB-SubCell"/>
</dbReference>
<feature type="domain" description="C2H2-type" evidence="12">
    <location>
        <begin position="296"/>
        <end position="324"/>
    </location>
</feature>
<dbReference type="PROSITE" id="PS00028">
    <property type="entry name" value="ZINC_FINGER_C2H2_1"/>
    <property type="match status" value="7"/>
</dbReference>
<evidence type="ECO:0000256" key="9">
    <source>
        <dbReference type="ARBA" id="ARBA00023242"/>
    </source>
</evidence>